<dbReference type="InterPro" id="IPR029063">
    <property type="entry name" value="SAM-dependent_MTases_sf"/>
</dbReference>
<keyword evidence="3" id="KW-1185">Reference proteome</keyword>
<name>A0A7I8KJ54_SPIIN</name>
<feature type="domain" description="Methyltransferase type 11" evidence="1">
    <location>
        <begin position="39"/>
        <end position="133"/>
    </location>
</feature>
<dbReference type="Proteomes" id="UP000663760">
    <property type="component" value="Chromosome 6"/>
</dbReference>
<dbReference type="CDD" id="cd02440">
    <property type="entry name" value="AdoMet_MTases"/>
    <property type="match status" value="1"/>
</dbReference>
<dbReference type="SUPFAM" id="SSF53335">
    <property type="entry name" value="S-adenosyl-L-methionine-dependent methyltransferases"/>
    <property type="match status" value="1"/>
</dbReference>
<dbReference type="Pfam" id="PF08241">
    <property type="entry name" value="Methyltransf_11"/>
    <property type="match status" value="1"/>
</dbReference>
<dbReference type="PANTHER" id="PTHR44575">
    <property type="entry name" value="OS01G0589200 PROTEIN"/>
    <property type="match status" value="1"/>
</dbReference>
<evidence type="ECO:0000313" key="2">
    <source>
        <dbReference type="EMBL" id="CAA7397224.1"/>
    </source>
</evidence>
<dbReference type="PANTHER" id="PTHR44575:SF2">
    <property type="entry name" value="OS01G0589200 PROTEIN"/>
    <property type="match status" value="1"/>
</dbReference>
<reference evidence="2" key="1">
    <citation type="submission" date="2020-02" db="EMBL/GenBank/DDBJ databases">
        <authorList>
            <person name="Scholz U."/>
            <person name="Mascher M."/>
            <person name="Fiebig A."/>
        </authorList>
    </citation>
    <scope>NUCLEOTIDE SEQUENCE</scope>
</reference>
<dbReference type="OrthoDB" id="10027013at2759"/>
<sequence>MADIFETQAKIYAETRMKYPREWFALLAALTPHHGVAWDAGTGNGQAAVGLADHYDRVVATDVSEGQLRHAVPHPKIRYIHTPISMPEDDLVAKLGGEDSVDLVTVATALHWFDLDKFYPVVERVLRKPGGVMAVWSYREMRVSPSFDALIQRLIASAEPFSNPNSRHIFEEYRNLPFPFDGVGVGAEGEPVALEMKMNASFEWILRLLRTWSIVNIAKKQGINLLPAEVVEELEKAWGGRSLIREVTFPSFMIAGKPRTPATLREG</sequence>
<evidence type="ECO:0000259" key="1">
    <source>
        <dbReference type="Pfam" id="PF08241"/>
    </source>
</evidence>
<dbReference type="InterPro" id="IPR013216">
    <property type="entry name" value="Methyltransf_11"/>
</dbReference>
<accession>A0A7I8KJ54</accession>
<dbReference type="EMBL" id="LR746269">
    <property type="protein sequence ID" value="CAA7397224.1"/>
    <property type="molecule type" value="Genomic_DNA"/>
</dbReference>
<dbReference type="Gene3D" id="3.40.50.150">
    <property type="entry name" value="Vaccinia Virus protein VP39"/>
    <property type="match status" value="1"/>
</dbReference>
<evidence type="ECO:0000313" key="3">
    <source>
        <dbReference type="Proteomes" id="UP000663760"/>
    </source>
</evidence>
<organism evidence="2 3">
    <name type="scientific">Spirodela intermedia</name>
    <name type="common">Intermediate duckweed</name>
    <dbReference type="NCBI Taxonomy" id="51605"/>
    <lineage>
        <taxon>Eukaryota</taxon>
        <taxon>Viridiplantae</taxon>
        <taxon>Streptophyta</taxon>
        <taxon>Embryophyta</taxon>
        <taxon>Tracheophyta</taxon>
        <taxon>Spermatophyta</taxon>
        <taxon>Magnoliopsida</taxon>
        <taxon>Liliopsida</taxon>
        <taxon>Araceae</taxon>
        <taxon>Lemnoideae</taxon>
        <taxon>Spirodela</taxon>
    </lineage>
</organism>
<dbReference type="GO" id="GO:0008757">
    <property type="term" value="F:S-adenosylmethionine-dependent methyltransferase activity"/>
    <property type="evidence" value="ECO:0007669"/>
    <property type="project" value="InterPro"/>
</dbReference>
<gene>
    <name evidence="2" type="ORF">SI8410_06007889</name>
</gene>
<protein>
    <recommendedName>
        <fullName evidence="1">Methyltransferase type 11 domain-containing protein</fullName>
    </recommendedName>
</protein>
<dbReference type="AlphaFoldDB" id="A0A7I8KJ54"/>
<proteinExistence type="predicted"/>